<evidence type="ECO:0000256" key="3">
    <source>
        <dbReference type="ARBA" id="ARBA00023163"/>
    </source>
</evidence>
<dbReference type="InterPro" id="IPR009057">
    <property type="entry name" value="Homeodomain-like_sf"/>
</dbReference>
<dbReference type="InterPro" id="IPR046348">
    <property type="entry name" value="SIS_dom_sf"/>
</dbReference>
<evidence type="ECO:0000313" key="7">
    <source>
        <dbReference type="Proteomes" id="UP000219994"/>
    </source>
</evidence>
<dbReference type="PROSITE" id="PS51464">
    <property type="entry name" value="SIS"/>
    <property type="match status" value="1"/>
</dbReference>
<dbReference type="PANTHER" id="PTHR30514:SF1">
    <property type="entry name" value="HTH-TYPE TRANSCRIPTIONAL REGULATOR HEXR-RELATED"/>
    <property type="match status" value="1"/>
</dbReference>
<dbReference type="AlphaFoldDB" id="A0A2A6FUR5"/>
<dbReference type="InterPro" id="IPR035472">
    <property type="entry name" value="RpiR-like_SIS"/>
</dbReference>
<evidence type="ECO:0000259" key="4">
    <source>
        <dbReference type="PROSITE" id="PS51071"/>
    </source>
</evidence>
<reference evidence="7" key="1">
    <citation type="submission" date="2017-03" db="EMBL/GenBank/DDBJ databases">
        <authorList>
            <person name="Lund M.B."/>
        </authorList>
    </citation>
    <scope>NUCLEOTIDE SEQUENCE [LARGE SCALE GENOMIC DNA]</scope>
</reference>
<evidence type="ECO:0000259" key="5">
    <source>
        <dbReference type="PROSITE" id="PS51464"/>
    </source>
</evidence>
<sequence>MSHQEHRETSARAILVEIRDQAPSLQPSERLVADLFLRDPGTASTLSIAQMAQRCGVSTTSVVRFCKRLGYQHVRDLRNAVLREVERESITTAGLPTVAAEIDRDDSLEDIVAKISLSETLSIADTAKTLDIAQLRTAVSAVDAASQIVSFGVGAGSFISLDLQQKLTRIGRTAIHWSDPHAAWTSAATLRQDSVAVAVSHSGETTDTIDFLDVAQQSGAVTIAITNHRGSRLASTADIVLSTAARETRFRSGALGSRIAQLMIVDCLFIGVVQASFDRSVESLRNTYTVVHEGRRTAGPRVARE</sequence>
<dbReference type="PANTHER" id="PTHR30514">
    <property type="entry name" value="GLUCOKINASE"/>
    <property type="match status" value="1"/>
</dbReference>
<dbReference type="SUPFAM" id="SSF53697">
    <property type="entry name" value="SIS domain"/>
    <property type="match status" value="1"/>
</dbReference>
<feature type="domain" description="SIS" evidence="5">
    <location>
        <begin position="138"/>
        <end position="278"/>
    </location>
</feature>
<dbReference type="Gene3D" id="1.10.10.10">
    <property type="entry name" value="Winged helix-like DNA-binding domain superfamily/Winged helix DNA-binding domain"/>
    <property type="match status" value="1"/>
</dbReference>
<dbReference type="InterPro" id="IPR001347">
    <property type="entry name" value="SIS_dom"/>
</dbReference>
<dbReference type="GO" id="GO:0003677">
    <property type="term" value="F:DNA binding"/>
    <property type="evidence" value="ECO:0007669"/>
    <property type="project" value="UniProtKB-KW"/>
</dbReference>
<dbReference type="InterPro" id="IPR000281">
    <property type="entry name" value="HTH_RpiR"/>
</dbReference>
<keyword evidence="1" id="KW-0805">Transcription regulation</keyword>
<proteinExistence type="predicted"/>
<evidence type="ECO:0000256" key="1">
    <source>
        <dbReference type="ARBA" id="ARBA00023015"/>
    </source>
</evidence>
<accession>A0A2A6FUR5</accession>
<dbReference type="GO" id="GO:0003700">
    <property type="term" value="F:DNA-binding transcription factor activity"/>
    <property type="evidence" value="ECO:0007669"/>
    <property type="project" value="InterPro"/>
</dbReference>
<dbReference type="CDD" id="cd05013">
    <property type="entry name" value="SIS_RpiR"/>
    <property type="match status" value="1"/>
</dbReference>
<dbReference type="PROSITE" id="PS51071">
    <property type="entry name" value="HTH_RPIR"/>
    <property type="match status" value="1"/>
</dbReference>
<protein>
    <submittedName>
        <fullName evidence="6">RpiR family transcriptional regulator</fullName>
    </submittedName>
</protein>
<dbReference type="Gene3D" id="3.40.50.10490">
    <property type="entry name" value="Glucose-6-phosphate isomerase like protein, domain 1"/>
    <property type="match status" value="1"/>
</dbReference>
<dbReference type="InterPro" id="IPR036388">
    <property type="entry name" value="WH-like_DNA-bd_sf"/>
</dbReference>
<keyword evidence="2" id="KW-0238">DNA-binding</keyword>
<evidence type="ECO:0000256" key="2">
    <source>
        <dbReference type="ARBA" id="ARBA00023125"/>
    </source>
</evidence>
<evidence type="ECO:0000313" key="6">
    <source>
        <dbReference type="EMBL" id="PDQ36183.1"/>
    </source>
</evidence>
<comment type="caution">
    <text evidence="6">The sequence shown here is derived from an EMBL/GenBank/DDBJ whole genome shotgun (WGS) entry which is preliminary data.</text>
</comment>
<dbReference type="SUPFAM" id="SSF46689">
    <property type="entry name" value="Homeodomain-like"/>
    <property type="match status" value="1"/>
</dbReference>
<dbReference type="GO" id="GO:1901135">
    <property type="term" value="P:carbohydrate derivative metabolic process"/>
    <property type="evidence" value="ECO:0007669"/>
    <property type="project" value="InterPro"/>
</dbReference>
<dbReference type="InterPro" id="IPR047640">
    <property type="entry name" value="RpiR-like"/>
</dbReference>
<gene>
    <name evidence="6" type="ORF">B5766_02815</name>
</gene>
<dbReference type="Proteomes" id="UP000219994">
    <property type="component" value="Unassembled WGS sequence"/>
</dbReference>
<feature type="domain" description="HTH rpiR-type" evidence="4">
    <location>
        <begin position="12"/>
        <end position="88"/>
    </location>
</feature>
<dbReference type="Pfam" id="PF01380">
    <property type="entry name" value="SIS"/>
    <property type="match status" value="1"/>
</dbReference>
<keyword evidence="3" id="KW-0804">Transcription</keyword>
<name>A0A2A6FUR5_9MICO</name>
<organism evidence="6 7">
    <name type="scientific">Candidatus Lumbricidiphila eiseniae</name>
    <dbReference type="NCBI Taxonomy" id="1969409"/>
    <lineage>
        <taxon>Bacteria</taxon>
        <taxon>Bacillati</taxon>
        <taxon>Actinomycetota</taxon>
        <taxon>Actinomycetes</taxon>
        <taxon>Micrococcales</taxon>
        <taxon>Microbacteriaceae</taxon>
        <taxon>Candidatus Lumbricidiphila</taxon>
    </lineage>
</organism>
<dbReference type="EMBL" id="NAEP01000023">
    <property type="protein sequence ID" value="PDQ36183.1"/>
    <property type="molecule type" value="Genomic_DNA"/>
</dbReference>
<dbReference type="GO" id="GO:0097367">
    <property type="term" value="F:carbohydrate derivative binding"/>
    <property type="evidence" value="ECO:0007669"/>
    <property type="project" value="InterPro"/>
</dbReference>
<dbReference type="Pfam" id="PF01418">
    <property type="entry name" value="HTH_6"/>
    <property type="match status" value="1"/>
</dbReference>